<keyword evidence="5 7" id="KW-0496">Mitochondrion</keyword>
<evidence type="ECO:0000313" key="9">
    <source>
        <dbReference type="Proteomes" id="UP000046393"/>
    </source>
</evidence>
<keyword evidence="7" id="KW-0999">Mitochondrion inner membrane</keyword>
<evidence type="ECO:0000256" key="4">
    <source>
        <dbReference type="ARBA" id="ARBA00022989"/>
    </source>
</evidence>
<protein>
    <recommendedName>
        <fullName evidence="7">Cytochrome c oxidase assembly factor 3</fullName>
    </recommendedName>
</protein>
<dbReference type="STRING" id="451379.A0A0N5AQZ6"/>
<sequence length="94" mass="10765">MLLCFCSHDNTIDVEKLPAAQRRFVKDIQRANDERVQEIFRTNYRNIAGLAILSTVALSIYLYTIFQVKQETILEEIDDEVSQELAAEKADSGK</sequence>
<dbReference type="GO" id="GO:0033617">
    <property type="term" value="P:mitochondrial respiratory chain complex IV assembly"/>
    <property type="evidence" value="ECO:0007669"/>
    <property type="project" value="UniProtKB-UniRule"/>
</dbReference>
<evidence type="ECO:0000259" key="8">
    <source>
        <dbReference type="Pfam" id="PF09813"/>
    </source>
</evidence>
<evidence type="ECO:0000256" key="5">
    <source>
        <dbReference type="ARBA" id="ARBA00023128"/>
    </source>
</evidence>
<dbReference type="PANTHER" id="PTHR15642:SF3">
    <property type="entry name" value="CYTOCHROME C OXIDASE ASSEMBLY FACTOR 3 HOMOLOG, MITOCHONDRIAL"/>
    <property type="match status" value="1"/>
</dbReference>
<evidence type="ECO:0000256" key="2">
    <source>
        <dbReference type="ARBA" id="ARBA00007035"/>
    </source>
</evidence>
<organism evidence="9 10">
    <name type="scientific">Syphacia muris</name>
    <dbReference type="NCBI Taxonomy" id="451379"/>
    <lineage>
        <taxon>Eukaryota</taxon>
        <taxon>Metazoa</taxon>
        <taxon>Ecdysozoa</taxon>
        <taxon>Nematoda</taxon>
        <taxon>Chromadorea</taxon>
        <taxon>Rhabditida</taxon>
        <taxon>Spirurina</taxon>
        <taxon>Oxyuridomorpha</taxon>
        <taxon>Oxyuroidea</taxon>
        <taxon>Oxyuridae</taxon>
        <taxon>Syphacia</taxon>
    </lineage>
</organism>
<name>A0A0N5AQZ6_9BILA</name>
<accession>A0A0N5AQZ6</accession>
<feature type="domain" description="Cytochrome c oxidase assembly factor 3 mitochondrial coiled-coil" evidence="8">
    <location>
        <begin position="33"/>
        <end position="80"/>
    </location>
</feature>
<evidence type="ECO:0000256" key="7">
    <source>
        <dbReference type="RuleBase" id="RU367056"/>
    </source>
</evidence>
<comment type="similarity">
    <text evidence="2 7">Belongs to the COA3 family.</text>
</comment>
<keyword evidence="6 7" id="KW-0472">Membrane</keyword>
<dbReference type="InterPro" id="IPR041752">
    <property type="entry name" value="Coa3"/>
</dbReference>
<evidence type="ECO:0000313" key="10">
    <source>
        <dbReference type="WBParaSite" id="SMUV_0000712401-mRNA-1"/>
    </source>
</evidence>
<comment type="function">
    <text evidence="7">Required for assembly of cytochrome c oxidase (complex IV).</text>
</comment>
<dbReference type="PANTHER" id="PTHR15642">
    <property type="entry name" value="CYTOCHROME C OXIDASE ASSEMBLY FACTOR 3, MITOCHONDRIAL"/>
    <property type="match status" value="1"/>
</dbReference>
<keyword evidence="3 7" id="KW-0812">Transmembrane</keyword>
<dbReference type="InterPro" id="IPR018628">
    <property type="entry name" value="Coa3_CC"/>
</dbReference>
<dbReference type="Pfam" id="PF09813">
    <property type="entry name" value="Coa3_cc"/>
    <property type="match status" value="1"/>
</dbReference>
<evidence type="ECO:0000256" key="3">
    <source>
        <dbReference type="ARBA" id="ARBA00022692"/>
    </source>
</evidence>
<dbReference type="AlphaFoldDB" id="A0A0N5AQZ6"/>
<reference evidence="10" key="1">
    <citation type="submission" date="2017-02" db="UniProtKB">
        <authorList>
            <consortium name="WormBaseParasite"/>
        </authorList>
    </citation>
    <scope>IDENTIFICATION</scope>
</reference>
<proteinExistence type="inferred from homology"/>
<dbReference type="GO" id="GO:0005743">
    <property type="term" value="C:mitochondrial inner membrane"/>
    <property type="evidence" value="ECO:0007669"/>
    <property type="project" value="UniProtKB-UniRule"/>
</dbReference>
<evidence type="ECO:0000256" key="6">
    <source>
        <dbReference type="ARBA" id="ARBA00023136"/>
    </source>
</evidence>
<comment type="subunit">
    <text evidence="7">Component of 250-400 kDa complexes called cytochrome oxidase assembly intermediates or COA complexes.</text>
</comment>
<comment type="subcellular location">
    <subcellularLocation>
        <location evidence="1">Mitochondrion membrane</location>
        <topology evidence="1">Single-pass membrane protein</topology>
    </subcellularLocation>
</comment>
<keyword evidence="4 7" id="KW-1133">Transmembrane helix</keyword>
<evidence type="ECO:0000256" key="1">
    <source>
        <dbReference type="ARBA" id="ARBA00004304"/>
    </source>
</evidence>
<dbReference type="Proteomes" id="UP000046393">
    <property type="component" value="Unplaced"/>
</dbReference>
<dbReference type="WBParaSite" id="SMUV_0000712401-mRNA-1">
    <property type="protein sequence ID" value="SMUV_0000712401-mRNA-1"/>
    <property type="gene ID" value="SMUV_0000712401"/>
</dbReference>
<feature type="transmembrane region" description="Helical" evidence="7">
    <location>
        <begin position="47"/>
        <end position="66"/>
    </location>
</feature>
<keyword evidence="9" id="KW-1185">Reference proteome</keyword>